<accession>A0A4Q2D320</accession>
<dbReference type="OrthoDB" id="3248986at2759"/>
<organism evidence="1 2">
    <name type="scientific">Candolleomyces aberdarensis</name>
    <dbReference type="NCBI Taxonomy" id="2316362"/>
    <lineage>
        <taxon>Eukaryota</taxon>
        <taxon>Fungi</taxon>
        <taxon>Dikarya</taxon>
        <taxon>Basidiomycota</taxon>
        <taxon>Agaricomycotina</taxon>
        <taxon>Agaricomycetes</taxon>
        <taxon>Agaricomycetidae</taxon>
        <taxon>Agaricales</taxon>
        <taxon>Agaricineae</taxon>
        <taxon>Psathyrellaceae</taxon>
        <taxon>Candolleomyces</taxon>
    </lineage>
</organism>
<name>A0A4Q2D320_9AGAR</name>
<reference evidence="1 2" key="1">
    <citation type="submission" date="2019-01" db="EMBL/GenBank/DDBJ databases">
        <title>Draft genome sequence of Psathyrella aberdarensis IHI B618.</title>
        <authorList>
            <person name="Buettner E."/>
            <person name="Kellner H."/>
        </authorList>
    </citation>
    <scope>NUCLEOTIDE SEQUENCE [LARGE SCALE GENOMIC DNA]</scope>
    <source>
        <strain evidence="1 2">IHI B618</strain>
    </source>
</reference>
<gene>
    <name evidence="1" type="ORF">EST38_g13028</name>
</gene>
<proteinExistence type="predicted"/>
<dbReference type="Proteomes" id="UP000290288">
    <property type="component" value="Unassembled WGS sequence"/>
</dbReference>
<protein>
    <submittedName>
        <fullName evidence="1">Uncharacterized protein</fullName>
    </submittedName>
</protein>
<dbReference type="AlphaFoldDB" id="A0A4Q2D320"/>
<evidence type="ECO:0000313" key="1">
    <source>
        <dbReference type="EMBL" id="RXW12826.1"/>
    </source>
</evidence>
<comment type="caution">
    <text evidence="1">The sequence shown here is derived from an EMBL/GenBank/DDBJ whole genome shotgun (WGS) entry which is preliminary data.</text>
</comment>
<keyword evidence="2" id="KW-1185">Reference proteome</keyword>
<dbReference type="STRING" id="2316362.A0A4Q2D320"/>
<dbReference type="EMBL" id="SDEE01001107">
    <property type="protein sequence ID" value="RXW12826.1"/>
    <property type="molecule type" value="Genomic_DNA"/>
</dbReference>
<sequence length="312" mass="36579">MYYLDEDLIKQYEYHMHAYLTSLLQLYPATKITPYQHMSLHFGDQLRNFGPVHAWRCFVYERYNHLLQAIPTNQRFGDLEKTIFNKFCGAQYLQILYKDNSLLPQDLLPLVEQFNKRFDKNLQPNVALASLDDDHFQLTDLNSWDESQMTELQPHYHDALKTWIEKADPDSTDCPSRVYFRTKIRRFAVDFKTYDISRKDSHVSFQLDFGGGWHAGVILQLFSHTQKSNGSSTTQTFAIVAAYKHLPSKQEDRDLYMKHSGIAGRLFYNKIEPDKYLIPFTYINCHIATHISTPSHFQIHDDCLLAIPLNKV</sequence>
<evidence type="ECO:0000313" key="2">
    <source>
        <dbReference type="Proteomes" id="UP000290288"/>
    </source>
</evidence>